<dbReference type="SUPFAM" id="SSF53474">
    <property type="entry name" value="alpha/beta-Hydrolases"/>
    <property type="match status" value="1"/>
</dbReference>
<proteinExistence type="predicted"/>
<dbReference type="EMBL" id="JACHJV010000001">
    <property type="protein sequence ID" value="MBB4924844.1"/>
    <property type="molecule type" value="Genomic_DNA"/>
</dbReference>
<dbReference type="Proteomes" id="UP000540506">
    <property type="component" value="Unassembled WGS sequence"/>
</dbReference>
<keyword evidence="4" id="KW-1185">Reference proteome</keyword>
<name>A0A7W7R449_KITKI</name>
<accession>A0A7W7R449</accession>
<keyword evidence="2" id="KW-1133">Transmembrane helix</keyword>
<keyword evidence="2" id="KW-0472">Membrane</keyword>
<evidence type="ECO:0000313" key="4">
    <source>
        <dbReference type="Proteomes" id="UP000540506"/>
    </source>
</evidence>
<evidence type="ECO:0000256" key="2">
    <source>
        <dbReference type="SAM" id="Phobius"/>
    </source>
</evidence>
<dbReference type="Gene3D" id="3.40.50.1820">
    <property type="entry name" value="alpha/beta hydrolase"/>
    <property type="match status" value="1"/>
</dbReference>
<organism evidence="3 4">
    <name type="scientific">Kitasatospora kifunensis</name>
    <name type="common">Streptomyces kifunensis</name>
    <dbReference type="NCBI Taxonomy" id="58351"/>
    <lineage>
        <taxon>Bacteria</taxon>
        <taxon>Bacillati</taxon>
        <taxon>Actinomycetota</taxon>
        <taxon>Actinomycetes</taxon>
        <taxon>Kitasatosporales</taxon>
        <taxon>Streptomycetaceae</taxon>
        <taxon>Kitasatospora</taxon>
    </lineage>
</organism>
<dbReference type="AlphaFoldDB" id="A0A7W7R449"/>
<feature type="transmembrane region" description="Helical" evidence="2">
    <location>
        <begin position="48"/>
        <end position="72"/>
    </location>
</feature>
<feature type="region of interest" description="Disordered" evidence="1">
    <location>
        <begin position="98"/>
        <end position="151"/>
    </location>
</feature>
<evidence type="ECO:0008006" key="5">
    <source>
        <dbReference type="Google" id="ProtNLM"/>
    </source>
</evidence>
<dbReference type="RefSeq" id="WP_184936720.1">
    <property type="nucleotide sequence ID" value="NZ_JACHJV010000001.1"/>
</dbReference>
<keyword evidence="2" id="KW-0812">Transmembrane</keyword>
<dbReference type="InterPro" id="IPR029058">
    <property type="entry name" value="AB_hydrolase_fold"/>
</dbReference>
<gene>
    <name evidence="3" type="ORF">FHR34_003837</name>
</gene>
<evidence type="ECO:0000256" key="1">
    <source>
        <dbReference type="SAM" id="MobiDB-lite"/>
    </source>
</evidence>
<reference evidence="3 4" key="1">
    <citation type="submission" date="2020-08" db="EMBL/GenBank/DDBJ databases">
        <title>Sequencing the genomes of 1000 actinobacteria strains.</title>
        <authorList>
            <person name="Klenk H.-P."/>
        </authorList>
    </citation>
    <scope>NUCLEOTIDE SEQUENCE [LARGE SCALE GENOMIC DNA]</scope>
    <source>
        <strain evidence="3 4">DSM 41654</strain>
    </source>
</reference>
<evidence type="ECO:0000313" key="3">
    <source>
        <dbReference type="EMBL" id="MBB4924844.1"/>
    </source>
</evidence>
<comment type="caution">
    <text evidence="3">The sequence shown here is derived from an EMBL/GenBank/DDBJ whole genome shotgun (WGS) entry which is preliminary data.</text>
</comment>
<protein>
    <recommendedName>
        <fullName evidence="5">Esterase</fullName>
    </recommendedName>
</protein>
<feature type="compositionally biased region" description="Low complexity" evidence="1">
    <location>
        <begin position="110"/>
        <end position="151"/>
    </location>
</feature>
<sequence>MPSPLLLLLVLVPVLLLACWLAHGAWSRWRGEQSARTYELTADSRPAVLRLIGAVGCGLCATGLAVAVVLSAQAGWGGGVRQARAQAGAAADAVRAAPAAARPAPPPNAAPGSAAPSAALPSAASPSAGLPSAGSPSPGSPSASSSSAKAATAGPAATRFVTVGHPAEGELLQADLPGANGRLRAVRVWLPPHYADDLAARFPVIVLHAVGPGRTADAELPDIYEGLASAIKLNRAHPFIAVAPAAPTGTEHPCDLIAAAPQALGDDAGVRTAVAAAFRTLPPGPQGWGALGVEGGAPCAVAAGLTRPDLYRAAAGVSGRFDATALARAAAGAPPGTAPRQLLLAVAKTDADGQSSAQKLVAALHAGKGAAPKTVVTLSKVVQDSAPDGARLQLVRLAAQYLSDLLVRPAG</sequence>